<dbReference type="SUPFAM" id="SSF55811">
    <property type="entry name" value="Nudix"/>
    <property type="match status" value="1"/>
</dbReference>
<evidence type="ECO:0000313" key="4">
    <source>
        <dbReference type="EMBL" id="OGI46631.1"/>
    </source>
</evidence>
<reference evidence="4 5" key="1">
    <citation type="journal article" date="2016" name="Nat. Commun.">
        <title>Thousands of microbial genomes shed light on interconnected biogeochemical processes in an aquifer system.</title>
        <authorList>
            <person name="Anantharaman K."/>
            <person name="Brown C.T."/>
            <person name="Hug L.A."/>
            <person name="Sharon I."/>
            <person name="Castelle C.J."/>
            <person name="Probst A.J."/>
            <person name="Thomas B.C."/>
            <person name="Singh A."/>
            <person name="Wilkins M.J."/>
            <person name="Karaoz U."/>
            <person name="Brodie E.L."/>
            <person name="Williams K.H."/>
            <person name="Hubbard S.S."/>
            <person name="Banfield J.F."/>
        </authorList>
    </citation>
    <scope>NUCLEOTIDE SEQUENCE [LARGE SCALE GENOMIC DNA]</scope>
</reference>
<dbReference type="GO" id="GO:0006754">
    <property type="term" value="P:ATP biosynthetic process"/>
    <property type="evidence" value="ECO:0007669"/>
    <property type="project" value="TreeGrafter"/>
</dbReference>
<proteinExistence type="inferred from homology"/>
<dbReference type="Pfam" id="PF00293">
    <property type="entry name" value="NUDIX"/>
    <property type="match status" value="1"/>
</dbReference>
<organism evidence="4 5">
    <name type="scientific">Candidatus Nomurabacteria bacterium GWB1_40_6</name>
    <dbReference type="NCBI Taxonomy" id="1801727"/>
    <lineage>
        <taxon>Bacteria</taxon>
        <taxon>Candidatus Nomuraibacteriota</taxon>
    </lineage>
</organism>
<dbReference type="Gene3D" id="3.90.79.10">
    <property type="entry name" value="Nucleoside Triphosphate Pyrophosphohydrolase"/>
    <property type="match status" value="1"/>
</dbReference>
<dbReference type="GO" id="GO:0004081">
    <property type="term" value="F:bis(5'-nucleosyl)-tetraphosphatase (asymmetrical) activity"/>
    <property type="evidence" value="ECO:0007669"/>
    <property type="project" value="TreeGrafter"/>
</dbReference>
<dbReference type="PANTHER" id="PTHR21340">
    <property type="entry name" value="DIADENOSINE 5,5-P1,P4-TETRAPHOSPHATE PYROPHOSPHOHYDROLASE MUTT"/>
    <property type="match status" value="1"/>
</dbReference>
<keyword evidence="1 2" id="KW-0378">Hydrolase</keyword>
<comment type="similarity">
    <text evidence="2">Belongs to the Nudix hydrolase family.</text>
</comment>
<dbReference type="InterPro" id="IPR015797">
    <property type="entry name" value="NUDIX_hydrolase-like_dom_sf"/>
</dbReference>
<dbReference type="PANTHER" id="PTHR21340:SF0">
    <property type="entry name" value="BIS(5'-NUCLEOSYL)-TETRAPHOSPHATASE [ASYMMETRICAL]"/>
    <property type="match status" value="1"/>
</dbReference>
<dbReference type="GO" id="GO:0006167">
    <property type="term" value="P:AMP biosynthetic process"/>
    <property type="evidence" value="ECO:0007669"/>
    <property type="project" value="TreeGrafter"/>
</dbReference>
<protein>
    <recommendedName>
        <fullName evidence="3">Nudix hydrolase domain-containing protein</fullName>
    </recommendedName>
</protein>
<dbReference type="AlphaFoldDB" id="A0A1F6TNC1"/>
<dbReference type="PRINTS" id="PR00502">
    <property type="entry name" value="NUDIXFAMILY"/>
</dbReference>
<evidence type="ECO:0000313" key="5">
    <source>
        <dbReference type="Proteomes" id="UP000176484"/>
    </source>
</evidence>
<evidence type="ECO:0000259" key="3">
    <source>
        <dbReference type="PROSITE" id="PS51462"/>
    </source>
</evidence>
<dbReference type="InterPro" id="IPR051325">
    <property type="entry name" value="Nudix_hydrolase_domain"/>
</dbReference>
<feature type="domain" description="Nudix hydrolase" evidence="3">
    <location>
        <begin position="5"/>
        <end position="132"/>
    </location>
</feature>
<evidence type="ECO:0000256" key="1">
    <source>
        <dbReference type="ARBA" id="ARBA00022801"/>
    </source>
</evidence>
<evidence type="ECO:0000256" key="2">
    <source>
        <dbReference type="RuleBase" id="RU003476"/>
    </source>
</evidence>
<dbReference type="EMBL" id="MFTD01000015">
    <property type="protein sequence ID" value="OGI46631.1"/>
    <property type="molecule type" value="Genomic_DNA"/>
</dbReference>
<dbReference type="CDD" id="cd02883">
    <property type="entry name" value="NUDIX_Hydrolase"/>
    <property type="match status" value="1"/>
</dbReference>
<comment type="caution">
    <text evidence="4">The sequence shown here is derived from an EMBL/GenBank/DDBJ whole genome shotgun (WGS) entry which is preliminary data.</text>
</comment>
<dbReference type="InterPro" id="IPR020476">
    <property type="entry name" value="Nudix_hydrolase"/>
</dbReference>
<sequence>MENHFVGQVTQKAVLKYKDSFVLVKEKTHEKWILPGGRMNFGETTDEGLLRELKEELGVDCEIENLLSVHAYQGGDEKSPKLFVFYTASVLPEQEILIDNEITKMAFVSQKEDLEKYPMNDNQKVVIEKFLK</sequence>
<gene>
    <name evidence="4" type="ORF">A2121_00330</name>
</gene>
<name>A0A1F6TNC1_9BACT</name>
<dbReference type="PROSITE" id="PS00893">
    <property type="entry name" value="NUDIX_BOX"/>
    <property type="match status" value="1"/>
</dbReference>
<dbReference type="Proteomes" id="UP000176484">
    <property type="component" value="Unassembled WGS sequence"/>
</dbReference>
<dbReference type="PROSITE" id="PS51462">
    <property type="entry name" value="NUDIX"/>
    <property type="match status" value="1"/>
</dbReference>
<accession>A0A1F6TNC1</accession>
<dbReference type="InterPro" id="IPR020084">
    <property type="entry name" value="NUDIX_hydrolase_CS"/>
</dbReference>
<dbReference type="InterPro" id="IPR000086">
    <property type="entry name" value="NUDIX_hydrolase_dom"/>
</dbReference>